<keyword evidence="2" id="KW-1185">Reference proteome</keyword>
<dbReference type="Gene3D" id="3.40.50.150">
    <property type="entry name" value="Vaccinia Virus protein VP39"/>
    <property type="match status" value="1"/>
</dbReference>
<dbReference type="EMBL" id="LFCV01000031">
    <property type="protein sequence ID" value="KMJ46011.1"/>
    <property type="molecule type" value="Genomic_DNA"/>
</dbReference>
<comment type="caution">
    <text evidence="1">The sequence shown here is derived from an EMBL/GenBank/DDBJ whole genome shotgun (WGS) entry which is preliminary data.</text>
</comment>
<proteinExistence type="predicted"/>
<evidence type="ECO:0000313" key="2">
    <source>
        <dbReference type="Proteomes" id="UP000036277"/>
    </source>
</evidence>
<name>A0A0J5FUS8_9GAMM</name>
<dbReference type="Proteomes" id="UP000036277">
    <property type="component" value="Unassembled WGS sequence"/>
</dbReference>
<protein>
    <recommendedName>
        <fullName evidence="3">Methyltransferase domain-containing protein</fullName>
    </recommendedName>
</protein>
<sequence>MKDISQLYSKHPELYDAFSTQREFLAECRSLLDLSFPSDPHDITTLELLAGPARHSLVFNQLGCKAYSLDGSEGMKSYSVAKGIQREENYFVSSLPSDEPIIPPDLKFNIFTLLRYSVGYFTKESIQWLLKWCQRHSHKNGILFIQVHKPSTFTDIIEKHEETRVISDTELGKVESYWPLTPPEWSDTAWEAIMTVKVIINGETHLYESREIIHSYEDIKHLAELVGCRAEIIPPQKLSGFTTSAHIVAIYL</sequence>
<evidence type="ECO:0008006" key="3">
    <source>
        <dbReference type="Google" id="ProtNLM"/>
    </source>
</evidence>
<dbReference type="OrthoDB" id="7055485at2"/>
<dbReference type="InterPro" id="IPR029063">
    <property type="entry name" value="SAM-dependent_MTases_sf"/>
</dbReference>
<dbReference type="Gene3D" id="2.20.25.110">
    <property type="entry name" value="S-adenosyl-L-methionine-dependent methyltransferases"/>
    <property type="match status" value="1"/>
</dbReference>
<gene>
    <name evidence="1" type="ORF">AB204_05955</name>
</gene>
<dbReference type="RefSeq" id="WP_047962461.1">
    <property type="nucleotide sequence ID" value="NZ_CAWMBG010000031.1"/>
</dbReference>
<accession>A0A0J5FUS8</accession>
<dbReference type="PATRIC" id="fig|880157.4.peg.1249"/>
<reference evidence="1 2" key="1">
    <citation type="submission" date="2015-06" db="EMBL/GenBank/DDBJ databases">
        <title>Draft Whole-Genome Sequence of the Entomopathogenic Bacterium Xenorhabdus khoisanae.</title>
        <authorList>
            <person name="Naidoo S."/>
            <person name="Featherston J."/>
            <person name="Gray V.M."/>
        </authorList>
    </citation>
    <scope>NUCLEOTIDE SEQUENCE [LARGE SCALE GENOMIC DNA]</scope>
    <source>
        <strain evidence="1 2">MCB</strain>
    </source>
</reference>
<dbReference type="SUPFAM" id="SSF53335">
    <property type="entry name" value="S-adenosyl-L-methionine-dependent methyltransferases"/>
    <property type="match status" value="1"/>
</dbReference>
<evidence type="ECO:0000313" key="1">
    <source>
        <dbReference type="EMBL" id="KMJ46011.1"/>
    </source>
</evidence>
<dbReference type="AlphaFoldDB" id="A0A0J5FUS8"/>
<organism evidence="1 2">
    <name type="scientific">Xenorhabdus khoisanae</name>
    <dbReference type="NCBI Taxonomy" id="880157"/>
    <lineage>
        <taxon>Bacteria</taxon>
        <taxon>Pseudomonadati</taxon>
        <taxon>Pseudomonadota</taxon>
        <taxon>Gammaproteobacteria</taxon>
        <taxon>Enterobacterales</taxon>
        <taxon>Morganellaceae</taxon>
        <taxon>Xenorhabdus</taxon>
    </lineage>
</organism>